<keyword evidence="2" id="KW-0813">Transport</keyword>
<dbReference type="GO" id="GO:0005886">
    <property type="term" value="C:plasma membrane"/>
    <property type="evidence" value="ECO:0007669"/>
    <property type="project" value="UniProtKB-SubCell"/>
</dbReference>
<organism evidence="10 11">
    <name type="scientific">Pelistega europaea</name>
    <dbReference type="NCBI Taxonomy" id="106147"/>
    <lineage>
        <taxon>Bacteria</taxon>
        <taxon>Pseudomonadati</taxon>
        <taxon>Pseudomonadota</taxon>
        <taxon>Betaproteobacteria</taxon>
        <taxon>Burkholderiales</taxon>
        <taxon>Alcaligenaceae</taxon>
        <taxon>Pelistega</taxon>
    </lineage>
</organism>
<dbReference type="InterPro" id="IPR000390">
    <property type="entry name" value="Small_drug/metabolite_transptr"/>
</dbReference>
<dbReference type="GO" id="GO:0022857">
    <property type="term" value="F:transmembrane transporter activity"/>
    <property type="evidence" value="ECO:0007669"/>
    <property type="project" value="InterPro"/>
</dbReference>
<dbReference type="Pfam" id="PF00893">
    <property type="entry name" value="Multi_Drug_Res"/>
    <property type="match status" value="1"/>
</dbReference>
<reference evidence="10 11" key="1">
    <citation type="submission" date="2020-05" db="EMBL/GenBank/DDBJ databases">
        <authorList>
            <person name="Niu N."/>
        </authorList>
    </citation>
    <scope>NUCLEOTIDE SEQUENCE [LARGE SCALE GENOMIC DNA]</scope>
    <source>
        <strain evidence="10 11">LMG10982</strain>
    </source>
</reference>
<feature type="transmembrane region" description="Helical" evidence="9">
    <location>
        <begin position="84"/>
        <end position="103"/>
    </location>
</feature>
<sequence length="109" mass="11761">MNWLYLAIAILAEVVASSSLLASHGFTRLIPSLVTVIGYIISFYMLSLALRQIPLGIAYAIWSGVGIVLLAVIGYFLYKQTLDFAAILGLGFIITGVVIINLFSQTVGH</sequence>
<dbReference type="InterPro" id="IPR037185">
    <property type="entry name" value="EmrE-like"/>
</dbReference>
<evidence type="ECO:0000256" key="7">
    <source>
        <dbReference type="ARBA" id="ARBA00038032"/>
    </source>
</evidence>
<feature type="transmembrane region" description="Helical" evidence="9">
    <location>
        <begin position="57"/>
        <end position="78"/>
    </location>
</feature>
<gene>
    <name evidence="10" type="ORF">HKX40_03160</name>
</gene>
<keyword evidence="3" id="KW-1003">Cell membrane</keyword>
<evidence type="ECO:0000313" key="10">
    <source>
        <dbReference type="EMBL" id="NOL49143.1"/>
    </source>
</evidence>
<evidence type="ECO:0000256" key="2">
    <source>
        <dbReference type="ARBA" id="ARBA00022448"/>
    </source>
</evidence>
<dbReference type="RefSeq" id="WP_171588121.1">
    <property type="nucleotide sequence ID" value="NZ_JABGBO010000003.1"/>
</dbReference>
<keyword evidence="6 9" id="KW-0472">Membrane</keyword>
<evidence type="ECO:0000256" key="9">
    <source>
        <dbReference type="SAM" id="Phobius"/>
    </source>
</evidence>
<keyword evidence="5 9" id="KW-1133">Transmembrane helix</keyword>
<evidence type="ECO:0000313" key="11">
    <source>
        <dbReference type="Proteomes" id="UP000541421"/>
    </source>
</evidence>
<evidence type="ECO:0000256" key="4">
    <source>
        <dbReference type="ARBA" id="ARBA00022692"/>
    </source>
</evidence>
<evidence type="ECO:0000256" key="5">
    <source>
        <dbReference type="ARBA" id="ARBA00022989"/>
    </source>
</evidence>
<dbReference type="GO" id="GO:1990961">
    <property type="term" value="P:xenobiotic detoxification by transmembrane export across the plasma membrane"/>
    <property type="evidence" value="ECO:0007669"/>
    <property type="project" value="UniProtKB-ARBA"/>
</dbReference>
<evidence type="ECO:0000256" key="6">
    <source>
        <dbReference type="ARBA" id="ARBA00023136"/>
    </source>
</evidence>
<dbReference type="InterPro" id="IPR045324">
    <property type="entry name" value="Small_multidrug_res"/>
</dbReference>
<evidence type="ECO:0000256" key="1">
    <source>
        <dbReference type="ARBA" id="ARBA00004651"/>
    </source>
</evidence>
<dbReference type="PANTHER" id="PTHR30561:SF1">
    <property type="entry name" value="MULTIDRUG TRANSPORTER EMRE"/>
    <property type="match status" value="1"/>
</dbReference>
<evidence type="ECO:0000256" key="8">
    <source>
        <dbReference type="RuleBase" id="RU003942"/>
    </source>
</evidence>
<comment type="similarity">
    <text evidence="7 8">Belongs to the drug/metabolite transporter (DMT) superfamily. Small multidrug resistance (SMR) (TC 2.A.7.1) family.</text>
</comment>
<name>A0A7Y4L918_9BURK</name>
<dbReference type="PANTHER" id="PTHR30561">
    <property type="entry name" value="SMR FAMILY PROTON-DEPENDENT DRUG EFFLUX TRANSPORTER SUGE"/>
    <property type="match status" value="1"/>
</dbReference>
<evidence type="ECO:0000256" key="3">
    <source>
        <dbReference type="ARBA" id="ARBA00022475"/>
    </source>
</evidence>
<comment type="caution">
    <text evidence="10">The sequence shown here is derived from an EMBL/GenBank/DDBJ whole genome shotgun (WGS) entry which is preliminary data.</text>
</comment>
<dbReference type="SUPFAM" id="SSF103481">
    <property type="entry name" value="Multidrug resistance efflux transporter EmrE"/>
    <property type="match status" value="1"/>
</dbReference>
<proteinExistence type="inferred from homology"/>
<dbReference type="FunFam" id="1.10.3730.20:FF:000001">
    <property type="entry name" value="Quaternary ammonium compound resistance transporter SugE"/>
    <property type="match status" value="1"/>
</dbReference>
<comment type="subcellular location">
    <subcellularLocation>
        <location evidence="1 8">Cell membrane</location>
        <topology evidence="1 8">Multi-pass membrane protein</topology>
    </subcellularLocation>
</comment>
<feature type="transmembrane region" description="Helical" evidence="9">
    <location>
        <begin position="26"/>
        <end position="50"/>
    </location>
</feature>
<dbReference type="Proteomes" id="UP000541421">
    <property type="component" value="Unassembled WGS sequence"/>
</dbReference>
<keyword evidence="11" id="KW-1185">Reference proteome</keyword>
<accession>A0A7Y4L918</accession>
<dbReference type="Gene3D" id="1.10.3730.20">
    <property type="match status" value="1"/>
</dbReference>
<dbReference type="EMBL" id="JABGBO010000003">
    <property type="protein sequence ID" value="NOL49143.1"/>
    <property type="molecule type" value="Genomic_DNA"/>
</dbReference>
<dbReference type="AlphaFoldDB" id="A0A7Y4L918"/>
<protein>
    <submittedName>
        <fullName evidence="10">Multidrug efflux SMR transporter</fullName>
    </submittedName>
</protein>
<keyword evidence="4 8" id="KW-0812">Transmembrane</keyword>